<dbReference type="GO" id="GO:0005524">
    <property type="term" value="F:ATP binding"/>
    <property type="evidence" value="ECO:0007669"/>
    <property type="project" value="UniProtKB-KW"/>
</dbReference>
<sequence>MITDSDEGEGGNLADLAGMIPLEIGNLALSNPPDWGLALGVSAAGFAAKSLSAEEGSGLRVRAFTWMVMDQWGVTAGAETAVAVAWELAANAIRHTLREGAEGGAHGRAWLGLVRRDEAVVCAVTDDGPASPLLRAADPTKSHGRGLQLVNRLSSHWGWSRSPSGTKTVWARVPTVW</sequence>
<dbReference type="Pfam" id="PF13581">
    <property type="entry name" value="HATPase_c_2"/>
    <property type="match status" value="1"/>
</dbReference>
<accession>A0ABW1GP55</accession>
<dbReference type="InterPro" id="IPR050267">
    <property type="entry name" value="Anti-sigma-factor_SerPK"/>
</dbReference>
<dbReference type="InterPro" id="IPR003594">
    <property type="entry name" value="HATPase_dom"/>
</dbReference>
<evidence type="ECO:0000313" key="4">
    <source>
        <dbReference type="Proteomes" id="UP001596200"/>
    </source>
</evidence>
<feature type="domain" description="Histidine kinase/HSP90-like ATPase" evidence="2">
    <location>
        <begin position="61"/>
        <end position="168"/>
    </location>
</feature>
<dbReference type="Gene3D" id="3.30.565.10">
    <property type="entry name" value="Histidine kinase-like ATPase, C-terminal domain"/>
    <property type="match status" value="1"/>
</dbReference>
<gene>
    <name evidence="3" type="ORF">ACFP1B_17720</name>
</gene>
<dbReference type="CDD" id="cd16936">
    <property type="entry name" value="HATPase_RsbW-like"/>
    <property type="match status" value="1"/>
</dbReference>
<evidence type="ECO:0000259" key="2">
    <source>
        <dbReference type="Pfam" id="PF13581"/>
    </source>
</evidence>
<keyword evidence="3" id="KW-0547">Nucleotide-binding</keyword>
<dbReference type="Proteomes" id="UP001596200">
    <property type="component" value="Unassembled WGS sequence"/>
</dbReference>
<keyword evidence="4" id="KW-1185">Reference proteome</keyword>
<proteinExistence type="predicted"/>
<reference evidence="4" key="1">
    <citation type="journal article" date="2019" name="Int. J. Syst. Evol. Microbiol.">
        <title>The Global Catalogue of Microorganisms (GCM) 10K type strain sequencing project: providing services to taxonomists for standard genome sequencing and annotation.</title>
        <authorList>
            <consortium name="The Broad Institute Genomics Platform"/>
            <consortium name="The Broad Institute Genome Sequencing Center for Infectious Disease"/>
            <person name="Wu L."/>
            <person name="Ma J."/>
        </authorList>
    </citation>
    <scope>NUCLEOTIDE SEQUENCE [LARGE SCALE GENOMIC DNA]</scope>
    <source>
        <strain evidence="4">JCM 4147</strain>
    </source>
</reference>
<evidence type="ECO:0000256" key="1">
    <source>
        <dbReference type="ARBA" id="ARBA00022527"/>
    </source>
</evidence>
<dbReference type="InterPro" id="IPR036890">
    <property type="entry name" value="HATPase_C_sf"/>
</dbReference>
<keyword evidence="1" id="KW-0723">Serine/threonine-protein kinase</keyword>
<dbReference type="PANTHER" id="PTHR35526">
    <property type="entry name" value="ANTI-SIGMA-F FACTOR RSBW-RELATED"/>
    <property type="match status" value="1"/>
</dbReference>
<evidence type="ECO:0000313" key="3">
    <source>
        <dbReference type="EMBL" id="MFC5915244.1"/>
    </source>
</evidence>
<keyword evidence="3" id="KW-0067">ATP-binding</keyword>
<dbReference type="EMBL" id="JBHSPU010000016">
    <property type="protein sequence ID" value="MFC5915244.1"/>
    <property type="molecule type" value="Genomic_DNA"/>
</dbReference>
<keyword evidence="1" id="KW-0808">Transferase</keyword>
<organism evidence="3 4">
    <name type="scientific">Streptomyces pulveraceus</name>
    <dbReference type="NCBI Taxonomy" id="68258"/>
    <lineage>
        <taxon>Bacteria</taxon>
        <taxon>Bacillati</taxon>
        <taxon>Actinomycetota</taxon>
        <taxon>Actinomycetes</taxon>
        <taxon>Kitasatosporales</taxon>
        <taxon>Streptomycetaceae</taxon>
        <taxon>Streptomyces</taxon>
    </lineage>
</organism>
<protein>
    <submittedName>
        <fullName evidence="3">ATP-binding protein</fullName>
    </submittedName>
</protein>
<dbReference type="SUPFAM" id="SSF55874">
    <property type="entry name" value="ATPase domain of HSP90 chaperone/DNA topoisomerase II/histidine kinase"/>
    <property type="match status" value="1"/>
</dbReference>
<keyword evidence="1" id="KW-0418">Kinase</keyword>
<dbReference type="RefSeq" id="WP_344511279.1">
    <property type="nucleotide sequence ID" value="NZ_BAAATU010000019.1"/>
</dbReference>
<name>A0ABW1GP55_9ACTN</name>
<comment type="caution">
    <text evidence="3">The sequence shown here is derived from an EMBL/GenBank/DDBJ whole genome shotgun (WGS) entry which is preliminary data.</text>
</comment>
<dbReference type="PANTHER" id="PTHR35526:SF3">
    <property type="entry name" value="ANTI-SIGMA-F FACTOR RSBW"/>
    <property type="match status" value="1"/>
</dbReference>